<evidence type="ECO:0000313" key="3">
    <source>
        <dbReference type="EMBL" id="ACM58367.1"/>
    </source>
</evidence>
<dbReference type="GO" id="GO:0003677">
    <property type="term" value="F:DNA binding"/>
    <property type="evidence" value="ECO:0007669"/>
    <property type="project" value="InterPro"/>
</dbReference>
<organism evidence="3 4">
    <name type="scientific">Halorubrum lacusprofundi (strain ATCC 49239 / DSM 5036 / JCM 8891 / ACAM 34)</name>
    <dbReference type="NCBI Taxonomy" id="416348"/>
    <lineage>
        <taxon>Archaea</taxon>
        <taxon>Methanobacteriati</taxon>
        <taxon>Methanobacteriota</taxon>
        <taxon>Stenosarchaea group</taxon>
        <taxon>Halobacteria</taxon>
        <taxon>Halobacteriales</taxon>
        <taxon>Haloferacaceae</taxon>
        <taxon>Halorubrum</taxon>
    </lineage>
</organism>
<dbReference type="HOGENOM" id="CLU_027562_2_1_2"/>
<dbReference type="Proteomes" id="UP000000740">
    <property type="component" value="Chromosome 2"/>
</dbReference>
<dbReference type="PROSITE" id="PS51898">
    <property type="entry name" value="TYR_RECOMBINASE"/>
    <property type="match status" value="1"/>
</dbReference>
<proteinExistence type="predicted"/>
<dbReference type="InterPro" id="IPR013762">
    <property type="entry name" value="Integrase-like_cat_sf"/>
</dbReference>
<dbReference type="InterPro" id="IPR011010">
    <property type="entry name" value="DNA_brk_join_enz"/>
</dbReference>
<dbReference type="AlphaFoldDB" id="B9LVX7"/>
<dbReference type="Gene3D" id="1.10.443.10">
    <property type="entry name" value="Intergrase catalytic core"/>
    <property type="match status" value="1"/>
</dbReference>
<protein>
    <submittedName>
        <fullName evidence="3">Phage integrase</fullName>
    </submittedName>
</protein>
<evidence type="ECO:0000313" key="4">
    <source>
        <dbReference type="Proteomes" id="UP000000740"/>
    </source>
</evidence>
<dbReference type="InterPro" id="IPR002104">
    <property type="entry name" value="Integrase_catalytic"/>
</dbReference>
<dbReference type="GO" id="GO:0015074">
    <property type="term" value="P:DNA integration"/>
    <property type="evidence" value="ECO:0007669"/>
    <property type="project" value="InterPro"/>
</dbReference>
<keyword evidence="1" id="KW-0233">DNA recombination</keyword>
<accession>B9LVX7</accession>
<keyword evidence="4" id="KW-1185">Reference proteome</keyword>
<dbReference type="SUPFAM" id="SSF56349">
    <property type="entry name" value="DNA breaking-rejoining enzymes"/>
    <property type="match status" value="1"/>
</dbReference>
<reference evidence="3 4" key="1">
    <citation type="journal article" date="2016" name="Stand. Genomic Sci.">
        <title>Complete genome sequence of the Antarctic Halorubrum lacusprofundi type strain ACAM 34.</title>
        <authorList>
            <person name="Anderson I.J."/>
            <person name="DasSarma P."/>
            <person name="Lucas S."/>
            <person name="Copeland A."/>
            <person name="Lapidus A."/>
            <person name="Del Rio T.G."/>
            <person name="Tice H."/>
            <person name="Dalin E."/>
            <person name="Bruce D.C."/>
            <person name="Goodwin L."/>
            <person name="Pitluck S."/>
            <person name="Sims D."/>
            <person name="Brettin T.S."/>
            <person name="Detter J.C."/>
            <person name="Han C.S."/>
            <person name="Larimer F."/>
            <person name="Hauser L."/>
            <person name="Land M."/>
            <person name="Ivanova N."/>
            <person name="Richardson P."/>
            <person name="Cavicchioli R."/>
            <person name="DasSarma S."/>
            <person name="Woese C.R."/>
            <person name="Kyrpides N.C."/>
        </authorList>
    </citation>
    <scope>NUCLEOTIDE SEQUENCE [LARGE SCALE GENOMIC DNA]</scope>
    <source>
        <strain evidence="4">ATCC 49239 / DSM 5036 / JCM 8891 / ACAM 34</strain>
    </source>
</reference>
<dbReference type="RefSeq" id="WP_012659196.1">
    <property type="nucleotide sequence ID" value="NC_012028.1"/>
</dbReference>
<evidence type="ECO:0000259" key="2">
    <source>
        <dbReference type="PROSITE" id="PS51898"/>
    </source>
</evidence>
<feature type="domain" description="Tyr recombinase" evidence="2">
    <location>
        <begin position="137"/>
        <end position="312"/>
    </location>
</feature>
<dbReference type="GO" id="GO:0006310">
    <property type="term" value="P:DNA recombination"/>
    <property type="evidence" value="ECO:0007669"/>
    <property type="project" value="UniProtKB-KW"/>
</dbReference>
<gene>
    <name evidence="3" type="ordered locus">Hlac_2798</name>
</gene>
<name>B9LVX7_HALLT</name>
<sequence length="312" mass="35805">MTSLPPKVEALHNRIKKSEVLPQDDKDALLQFSDELGAHNYSTGRRVKLLQHCTMMAGDSEKYSPDQLPEPDLVDMIGDTETEKKKAKRYVSWINGNYDSEESKRDHRVALRMFGGHITRGDPEDEKPYSVEWISADLPDDYDPIPDKTKMWWWDEHILPVLNNAKYARNKAAVAVDWDSGTRSGEFRSMKVGDVGDHKYGKEITVNGRQGQRSVTLITSVPYLQRWLEVHPKGDDPEAPLWCDLDTGREVSYKMKQKMLRKPVERAVKNGDLKKPSKMGFTRMRKSSASYLARKNVSQHQSITSRILYPLQ</sequence>
<dbReference type="EMBL" id="CP001366">
    <property type="protein sequence ID" value="ACM58367.1"/>
    <property type="molecule type" value="Genomic_DNA"/>
</dbReference>
<dbReference type="KEGG" id="hla:Hlac_2798"/>
<evidence type="ECO:0000256" key="1">
    <source>
        <dbReference type="ARBA" id="ARBA00023172"/>
    </source>
</evidence>
<dbReference type="eggNOG" id="arCOG01243">
    <property type="taxonomic scope" value="Archaea"/>
</dbReference>
<dbReference type="GeneID" id="7399205"/>